<feature type="region of interest" description="Disordered" evidence="2">
    <location>
        <begin position="21"/>
        <end position="40"/>
    </location>
</feature>
<reference evidence="3 4" key="1">
    <citation type="submission" date="2024-03" db="EMBL/GenBank/DDBJ databases">
        <title>A high-quality draft genome sequence of Diaporthe vaccinii, a causative agent of upright dieback and viscid rot disease in cranberry plants.</title>
        <authorList>
            <person name="Sarrasin M."/>
            <person name="Lang B.F."/>
            <person name="Burger G."/>
        </authorList>
    </citation>
    <scope>NUCLEOTIDE SEQUENCE [LARGE SCALE GENOMIC DNA]</scope>
    <source>
        <strain evidence="3 4">IS7</strain>
    </source>
</reference>
<proteinExistence type="predicted"/>
<feature type="coiled-coil region" evidence="1">
    <location>
        <begin position="43"/>
        <end position="155"/>
    </location>
</feature>
<evidence type="ECO:0000256" key="1">
    <source>
        <dbReference type="SAM" id="Coils"/>
    </source>
</evidence>
<name>A0ABR4FEH0_9PEZI</name>
<gene>
    <name evidence="3" type="ORF">FJTKL_05112</name>
</gene>
<dbReference type="Proteomes" id="UP001600888">
    <property type="component" value="Unassembled WGS sequence"/>
</dbReference>
<dbReference type="EMBL" id="JBAWTH010000001">
    <property type="protein sequence ID" value="KAL2293102.1"/>
    <property type="molecule type" value="Genomic_DNA"/>
</dbReference>
<accession>A0ABR4FEH0</accession>
<protein>
    <submittedName>
        <fullName evidence="3">Uncharacterized protein</fullName>
    </submittedName>
</protein>
<dbReference type="EMBL" id="JBAWTH010000001">
    <property type="protein sequence ID" value="KAL2293101.1"/>
    <property type="molecule type" value="Genomic_DNA"/>
</dbReference>
<dbReference type="Gene3D" id="1.10.287.1490">
    <property type="match status" value="1"/>
</dbReference>
<organism evidence="3 4">
    <name type="scientific">Diaporthe vaccinii</name>
    <dbReference type="NCBI Taxonomy" id="105482"/>
    <lineage>
        <taxon>Eukaryota</taxon>
        <taxon>Fungi</taxon>
        <taxon>Dikarya</taxon>
        <taxon>Ascomycota</taxon>
        <taxon>Pezizomycotina</taxon>
        <taxon>Sordariomycetes</taxon>
        <taxon>Sordariomycetidae</taxon>
        <taxon>Diaporthales</taxon>
        <taxon>Diaporthaceae</taxon>
        <taxon>Diaporthe</taxon>
        <taxon>Diaporthe eres species complex</taxon>
    </lineage>
</organism>
<comment type="caution">
    <text evidence="3">The sequence shown here is derived from an EMBL/GenBank/DDBJ whole genome shotgun (WGS) entry which is preliminary data.</text>
</comment>
<evidence type="ECO:0000313" key="4">
    <source>
        <dbReference type="Proteomes" id="UP001600888"/>
    </source>
</evidence>
<keyword evidence="4" id="KW-1185">Reference proteome</keyword>
<sequence>MARDYWVETSPSGHQRFVKLRRSHSNPHDASNQSSRGRRVDFLDVTREEYNSLLARENELSRDNEALRRENHALKANWRTCHEDLRRLQARLPSLETTVRNLEHENHELRRSFDHHHHRASSYSEDAMRRLRNKNTKLVNENDSLLARVRGLERDIRDGVGDRARKLMEEISAWRRRYDNLSYTVDGLQNDLAVATDRNRRLEEACELRARNERKAMRDVDRYKAILRQHGLREYTWI</sequence>
<keyword evidence="1" id="KW-0175">Coiled coil</keyword>
<evidence type="ECO:0000313" key="3">
    <source>
        <dbReference type="EMBL" id="KAL2293102.1"/>
    </source>
</evidence>
<evidence type="ECO:0000256" key="2">
    <source>
        <dbReference type="SAM" id="MobiDB-lite"/>
    </source>
</evidence>